<evidence type="ECO:0000313" key="2">
    <source>
        <dbReference type="Proteomes" id="UP001501414"/>
    </source>
</evidence>
<dbReference type="Proteomes" id="UP001501414">
    <property type="component" value="Unassembled WGS sequence"/>
</dbReference>
<keyword evidence="2" id="KW-1185">Reference proteome</keyword>
<dbReference type="EMBL" id="BAAAJK010000053">
    <property type="protein sequence ID" value="GAA1402081.1"/>
    <property type="molecule type" value="Genomic_DNA"/>
</dbReference>
<gene>
    <name evidence="1" type="ORF">GCM10009613_61460</name>
</gene>
<dbReference type="RefSeq" id="WP_344029470.1">
    <property type="nucleotide sequence ID" value="NZ_BAAAJK010000053.1"/>
</dbReference>
<sequence length="74" mass="7944">MTDTAAIDGWIDGLTEAERDEIRSTRTLSPKAAAGLNAIGISTATPGFQGGPEVRADELWFTVPDAVWERVANR</sequence>
<evidence type="ECO:0000313" key="1">
    <source>
        <dbReference type="EMBL" id="GAA1402081.1"/>
    </source>
</evidence>
<name>A0ABN1YBU2_9PSEU</name>
<proteinExistence type="predicted"/>
<comment type="caution">
    <text evidence="1">The sequence shown here is derived from an EMBL/GenBank/DDBJ whole genome shotgun (WGS) entry which is preliminary data.</text>
</comment>
<reference evidence="1 2" key="1">
    <citation type="journal article" date="2019" name="Int. J. Syst. Evol. Microbiol.">
        <title>The Global Catalogue of Microorganisms (GCM) 10K type strain sequencing project: providing services to taxonomists for standard genome sequencing and annotation.</title>
        <authorList>
            <consortium name="The Broad Institute Genomics Platform"/>
            <consortium name="The Broad Institute Genome Sequencing Center for Infectious Disease"/>
            <person name="Wu L."/>
            <person name="Ma J."/>
        </authorList>
    </citation>
    <scope>NUCLEOTIDE SEQUENCE [LARGE SCALE GENOMIC DNA]</scope>
    <source>
        <strain evidence="1 2">JCM 11896</strain>
    </source>
</reference>
<accession>A0ABN1YBU2</accession>
<protein>
    <submittedName>
        <fullName evidence="1">Uncharacterized protein</fullName>
    </submittedName>
</protein>
<organism evidence="1 2">
    <name type="scientific">Pseudonocardia kongjuensis</name>
    <dbReference type="NCBI Taxonomy" id="102227"/>
    <lineage>
        <taxon>Bacteria</taxon>
        <taxon>Bacillati</taxon>
        <taxon>Actinomycetota</taxon>
        <taxon>Actinomycetes</taxon>
        <taxon>Pseudonocardiales</taxon>
        <taxon>Pseudonocardiaceae</taxon>
        <taxon>Pseudonocardia</taxon>
    </lineage>
</organism>